<dbReference type="Proteomes" id="UP000799779">
    <property type="component" value="Unassembled WGS sequence"/>
</dbReference>
<gene>
    <name evidence="3" type="ORF">P154DRAFT_605165</name>
</gene>
<feature type="region of interest" description="Disordered" evidence="1">
    <location>
        <begin position="1"/>
        <end position="35"/>
    </location>
</feature>
<keyword evidence="2" id="KW-0812">Transmembrane</keyword>
<evidence type="ECO:0000313" key="4">
    <source>
        <dbReference type="Proteomes" id="UP000799779"/>
    </source>
</evidence>
<reference evidence="3" key="1">
    <citation type="journal article" date="2020" name="Stud. Mycol.">
        <title>101 Dothideomycetes genomes: a test case for predicting lifestyles and emergence of pathogens.</title>
        <authorList>
            <person name="Haridas S."/>
            <person name="Albert R."/>
            <person name="Binder M."/>
            <person name="Bloem J."/>
            <person name="Labutti K."/>
            <person name="Salamov A."/>
            <person name="Andreopoulos B."/>
            <person name="Baker S."/>
            <person name="Barry K."/>
            <person name="Bills G."/>
            <person name="Bluhm B."/>
            <person name="Cannon C."/>
            <person name="Castanera R."/>
            <person name="Culley D."/>
            <person name="Daum C."/>
            <person name="Ezra D."/>
            <person name="Gonzalez J."/>
            <person name="Henrissat B."/>
            <person name="Kuo A."/>
            <person name="Liang C."/>
            <person name="Lipzen A."/>
            <person name="Lutzoni F."/>
            <person name="Magnuson J."/>
            <person name="Mondo S."/>
            <person name="Nolan M."/>
            <person name="Ohm R."/>
            <person name="Pangilinan J."/>
            <person name="Park H.-J."/>
            <person name="Ramirez L."/>
            <person name="Alfaro M."/>
            <person name="Sun H."/>
            <person name="Tritt A."/>
            <person name="Yoshinaga Y."/>
            <person name="Zwiers L.-H."/>
            <person name="Turgeon B."/>
            <person name="Goodwin S."/>
            <person name="Spatafora J."/>
            <person name="Crous P."/>
            <person name="Grigoriev I."/>
        </authorList>
    </citation>
    <scope>NUCLEOTIDE SEQUENCE</scope>
    <source>
        <strain evidence="3">CBS 123094</strain>
    </source>
</reference>
<dbReference type="EMBL" id="ML977610">
    <property type="protein sequence ID" value="KAF1997702.1"/>
    <property type="molecule type" value="Genomic_DNA"/>
</dbReference>
<proteinExistence type="predicted"/>
<dbReference type="OrthoDB" id="5378430at2759"/>
<evidence type="ECO:0000256" key="1">
    <source>
        <dbReference type="SAM" id="MobiDB-lite"/>
    </source>
</evidence>
<evidence type="ECO:0000256" key="2">
    <source>
        <dbReference type="SAM" id="Phobius"/>
    </source>
</evidence>
<keyword evidence="2" id="KW-0472">Membrane</keyword>
<protein>
    <submittedName>
        <fullName evidence="3">Uncharacterized protein</fullName>
    </submittedName>
</protein>
<feature type="transmembrane region" description="Helical" evidence="2">
    <location>
        <begin position="153"/>
        <end position="170"/>
    </location>
</feature>
<feature type="transmembrane region" description="Helical" evidence="2">
    <location>
        <begin position="43"/>
        <end position="65"/>
    </location>
</feature>
<accession>A0A6A5W7F8</accession>
<organism evidence="3 4">
    <name type="scientific">Amniculicola lignicola CBS 123094</name>
    <dbReference type="NCBI Taxonomy" id="1392246"/>
    <lineage>
        <taxon>Eukaryota</taxon>
        <taxon>Fungi</taxon>
        <taxon>Dikarya</taxon>
        <taxon>Ascomycota</taxon>
        <taxon>Pezizomycotina</taxon>
        <taxon>Dothideomycetes</taxon>
        <taxon>Pleosporomycetidae</taxon>
        <taxon>Pleosporales</taxon>
        <taxon>Amniculicolaceae</taxon>
        <taxon>Amniculicola</taxon>
    </lineage>
</organism>
<name>A0A6A5W7F8_9PLEO</name>
<keyword evidence="4" id="KW-1185">Reference proteome</keyword>
<dbReference type="AlphaFoldDB" id="A0A6A5W7F8"/>
<feature type="transmembrane region" description="Helical" evidence="2">
    <location>
        <begin position="93"/>
        <end position="116"/>
    </location>
</feature>
<keyword evidence="2" id="KW-1133">Transmembrane helix</keyword>
<evidence type="ECO:0000313" key="3">
    <source>
        <dbReference type="EMBL" id="KAF1997702.1"/>
    </source>
</evidence>
<sequence length="525" mass="57615">MDAEKKPHNVSKTQLPATETDIDAEPTSSTPERKRRLPATAKAWIILFIHGACCITLALSIALGLDGYEAGDQSSPHRVEGKVLLRVGDITTLVSVALVIVKISAGTWSTIVLWAFGRHILTRKSAPSIAVSRMIRWRLPPGLRNLKYILRDFRGWIISVTVITVFIQQFTGPILTGSVNWNTAFHVSKEAVNTSSVAQTANFSLWPLYDDPELFDKKLKLKVAAGYANLAWADTSAVDAQGKSLVGNGCRHVVNNDGLPQNSTLVNATLPCINIKSIRWYRDENEVVGDEWSISGSSLTLIGDNPYDYFTGGVTTVYDTENLREPPDSHDKPPPANKFSGTMTVSLMLARRENSGPPCSKLPNTIFGDIGALPPYLIETARSNNCFLLGKIDFTAGVTKSSRATYINSRVVEDATPIQDVVFEADSWVQEAIWLLPDLLAMISISNVSQLPTYHNIDNYVNGIVRQGFLGAWDMLHYSFDDNQTHYDAFPASARLVADSPEGNEKERKEEVHGVVDTLLGGLAS</sequence>